<dbReference type="InterPro" id="IPR049940">
    <property type="entry name" value="GluQ/Sye"/>
</dbReference>
<comment type="subunit">
    <text evidence="7">Monomer.</text>
</comment>
<keyword evidence="11" id="KW-1185">Reference proteome</keyword>
<reference evidence="10" key="1">
    <citation type="submission" date="2020-08" db="EMBL/GenBank/DDBJ databases">
        <title>Genome public.</title>
        <authorList>
            <person name="Liu C."/>
            <person name="Sun Q."/>
        </authorList>
    </citation>
    <scope>NUCLEOTIDE SEQUENCE</scope>
    <source>
        <strain evidence="10">NSJ-51</strain>
    </source>
</reference>
<dbReference type="InterPro" id="IPR045462">
    <property type="entry name" value="aa-tRNA-synth_I_cd-bd"/>
</dbReference>
<dbReference type="InterPro" id="IPR020058">
    <property type="entry name" value="Glu/Gln-tRNA-synth_Ib_cat-dom"/>
</dbReference>
<feature type="binding site" evidence="7">
    <location>
        <position position="262"/>
    </location>
    <ligand>
        <name>ATP</name>
        <dbReference type="ChEBI" id="CHEBI:30616"/>
    </ligand>
</feature>
<dbReference type="PANTHER" id="PTHR43311:SF2">
    <property type="entry name" value="GLUTAMATE--TRNA LIGASE, MITOCHONDRIAL-RELATED"/>
    <property type="match status" value="1"/>
</dbReference>
<evidence type="ECO:0000313" key="11">
    <source>
        <dbReference type="Proteomes" id="UP000661435"/>
    </source>
</evidence>
<evidence type="ECO:0000259" key="8">
    <source>
        <dbReference type="Pfam" id="PF00749"/>
    </source>
</evidence>
<comment type="caution">
    <text evidence="10">The sequence shown here is derived from an EMBL/GenBank/DDBJ whole genome shotgun (WGS) entry which is preliminary data.</text>
</comment>
<evidence type="ECO:0000256" key="1">
    <source>
        <dbReference type="ARBA" id="ARBA00007894"/>
    </source>
</evidence>
<keyword evidence="7" id="KW-0963">Cytoplasm</keyword>
<dbReference type="PANTHER" id="PTHR43311">
    <property type="entry name" value="GLUTAMATE--TRNA LIGASE"/>
    <property type="match status" value="1"/>
</dbReference>
<dbReference type="InterPro" id="IPR020751">
    <property type="entry name" value="aa-tRNA-synth_I_codon-bd_sub2"/>
</dbReference>
<evidence type="ECO:0000256" key="2">
    <source>
        <dbReference type="ARBA" id="ARBA00022598"/>
    </source>
</evidence>
<feature type="short sequence motif" description="'KMSKS' region" evidence="7">
    <location>
        <begin position="259"/>
        <end position="263"/>
    </location>
</feature>
<dbReference type="GO" id="GO:0000049">
    <property type="term" value="F:tRNA binding"/>
    <property type="evidence" value="ECO:0007669"/>
    <property type="project" value="InterPro"/>
</dbReference>
<dbReference type="InterPro" id="IPR008925">
    <property type="entry name" value="aa_tRNA-synth_I_cd-bd_sf"/>
</dbReference>
<keyword evidence="2 7" id="KW-0436">Ligase</keyword>
<keyword evidence="5 7" id="KW-0648">Protein biosynthesis</keyword>
<evidence type="ECO:0000313" key="10">
    <source>
        <dbReference type="EMBL" id="MBC5733423.1"/>
    </source>
</evidence>
<feature type="domain" description="Aminoacyl-tRNA synthetase class I anticodon-binding" evidence="9">
    <location>
        <begin position="345"/>
        <end position="489"/>
    </location>
</feature>
<organism evidence="10 11">
    <name type="scientific">Lawsonibacter hominis</name>
    <dbReference type="NCBI Taxonomy" id="2763053"/>
    <lineage>
        <taxon>Bacteria</taxon>
        <taxon>Bacillati</taxon>
        <taxon>Bacillota</taxon>
        <taxon>Clostridia</taxon>
        <taxon>Eubacteriales</taxon>
        <taxon>Oscillospiraceae</taxon>
        <taxon>Lawsonibacter</taxon>
    </lineage>
</organism>
<dbReference type="RefSeq" id="WP_186907318.1">
    <property type="nucleotide sequence ID" value="NZ_JACOPP010000006.1"/>
</dbReference>
<evidence type="ECO:0000259" key="9">
    <source>
        <dbReference type="Pfam" id="PF19269"/>
    </source>
</evidence>
<dbReference type="NCBIfam" id="TIGR00464">
    <property type="entry name" value="gltX_bact"/>
    <property type="match status" value="1"/>
</dbReference>
<dbReference type="Gene3D" id="3.40.50.620">
    <property type="entry name" value="HUPs"/>
    <property type="match status" value="1"/>
</dbReference>
<evidence type="ECO:0000256" key="5">
    <source>
        <dbReference type="ARBA" id="ARBA00022917"/>
    </source>
</evidence>
<keyword evidence="6 7" id="KW-0030">Aminoacyl-tRNA synthetase</keyword>
<dbReference type="GO" id="GO:0005524">
    <property type="term" value="F:ATP binding"/>
    <property type="evidence" value="ECO:0007669"/>
    <property type="project" value="UniProtKB-UniRule"/>
</dbReference>
<accession>A0A8J6J441</accession>
<dbReference type="HAMAP" id="MF_00022">
    <property type="entry name" value="Glu_tRNA_synth_type1"/>
    <property type="match status" value="1"/>
</dbReference>
<dbReference type="InterPro" id="IPR014729">
    <property type="entry name" value="Rossmann-like_a/b/a_fold"/>
</dbReference>
<evidence type="ECO:0000256" key="7">
    <source>
        <dbReference type="HAMAP-Rule" id="MF_00022"/>
    </source>
</evidence>
<keyword evidence="3 7" id="KW-0547">Nucleotide-binding</keyword>
<name>A0A8J6J441_9FIRM</name>
<sequence length="494" mass="56061">MDMKWFEDMEARIPHGEVRTRFAPSPTGYMHVGNLRTALYTWLIARHGGGKFLLRIEDTDQGRLVEGATQVIYRTLRQCGLDWDEGPDVGGPVGPYIQTERRSLYGRYARLLVERGHAYYCFCEKAESEEPSDPFERHDDPCRTLSPAQAQARADAGEPFVIRQRIPHTGSTTFHDVSFGDITVENVTLDDQVLIKQDGLPTYNFANVVDDHLMGITHVVRGSEYLSSAPKYNLLYEGFGWEVPIYVHCSPVMRDQHNKMSKRHGDPSYEDLLEQGFLSEAVVNYVTLLGWSPRGAYAEREFFTLKELSEIFELGGISKSPAIFDLEKLKYFNANYLRALSPEAFYAGALPYLRRAIRSEQIDLKLVAPLVQPRCDTWLDIAPQVDFFDALPEYSNQLYCHKKMKTDEETSKEALELVLPVLEKLGAWTYDAIHDALIGLAQHLELKNGRILWPVRTALSGKAVTPGGAVELCQILGRDESLRRIRRGIAQLTR</sequence>
<dbReference type="InterPro" id="IPR000924">
    <property type="entry name" value="Glu/Gln-tRNA-synth"/>
</dbReference>
<dbReference type="SUPFAM" id="SSF52374">
    <property type="entry name" value="Nucleotidylyl transferase"/>
    <property type="match status" value="1"/>
</dbReference>
<dbReference type="EC" id="6.1.1.17" evidence="7"/>
<evidence type="ECO:0000256" key="6">
    <source>
        <dbReference type="ARBA" id="ARBA00023146"/>
    </source>
</evidence>
<protein>
    <recommendedName>
        <fullName evidence="7">Glutamate--tRNA ligase</fullName>
        <ecNumber evidence="7">6.1.1.17</ecNumber>
    </recommendedName>
    <alternativeName>
        <fullName evidence="7">Glutamyl-tRNA synthetase</fullName>
        <shortName evidence="7">GluRS</shortName>
    </alternativeName>
</protein>
<proteinExistence type="inferred from homology"/>
<dbReference type="InterPro" id="IPR004527">
    <property type="entry name" value="Glu-tRNA-ligase_bac/mito"/>
</dbReference>
<comment type="caution">
    <text evidence="7">Lacks conserved residue(s) required for the propagation of feature annotation.</text>
</comment>
<dbReference type="GO" id="GO:0005829">
    <property type="term" value="C:cytosol"/>
    <property type="evidence" value="ECO:0007669"/>
    <property type="project" value="TreeGrafter"/>
</dbReference>
<evidence type="ECO:0000256" key="4">
    <source>
        <dbReference type="ARBA" id="ARBA00022840"/>
    </source>
</evidence>
<dbReference type="InterPro" id="IPR033910">
    <property type="entry name" value="GluRS_core"/>
</dbReference>
<dbReference type="Pfam" id="PF00749">
    <property type="entry name" value="tRNA-synt_1c"/>
    <property type="match status" value="1"/>
</dbReference>
<comment type="function">
    <text evidence="7">Catalyzes the attachment of glutamate to tRNA(Glu) in a two-step reaction: glutamate is first activated by ATP to form Glu-AMP and then transferred to the acceptor end of tRNA(Glu).</text>
</comment>
<dbReference type="PRINTS" id="PR00987">
    <property type="entry name" value="TRNASYNTHGLU"/>
</dbReference>
<gene>
    <name evidence="7" type="primary">gltX</name>
    <name evidence="10" type="ORF">H8S57_06745</name>
</gene>
<dbReference type="EMBL" id="JACOPP010000006">
    <property type="protein sequence ID" value="MBC5733423.1"/>
    <property type="molecule type" value="Genomic_DNA"/>
</dbReference>
<comment type="subcellular location">
    <subcellularLocation>
        <location evidence="7">Cytoplasm</location>
    </subcellularLocation>
</comment>
<dbReference type="SUPFAM" id="SSF48163">
    <property type="entry name" value="An anticodon-binding domain of class I aminoacyl-tRNA synthetases"/>
    <property type="match status" value="1"/>
</dbReference>
<comment type="similarity">
    <text evidence="1 7">Belongs to the class-I aminoacyl-tRNA synthetase family. Glutamate--tRNA ligase type 1 subfamily.</text>
</comment>
<comment type="catalytic activity">
    <reaction evidence="7">
        <text>tRNA(Glu) + L-glutamate + ATP = L-glutamyl-tRNA(Glu) + AMP + diphosphate</text>
        <dbReference type="Rhea" id="RHEA:23540"/>
        <dbReference type="Rhea" id="RHEA-COMP:9663"/>
        <dbReference type="Rhea" id="RHEA-COMP:9680"/>
        <dbReference type="ChEBI" id="CHEBI:29985"/>
        <dbReference type="ChEBI" id="CHEBI:30616"/>
        <dbReference type="ChEBI" id="CHEBI:33019"/>
        <dbReference type="ChEBI" id="CHEBI:78442"/>
        <dbReference type="ChEBI" id="CHEBI:78520"/>
        <dbReference type="ChEBI" id="CHEBI:456215"/>
        <dbReference type="EC" id="6.1.1.17"/>
    </reaction>
</comment>
<keyword evidence="4 7" id="KW-0067">ATP-binding</keyword>
<feature type="short sequence motif" description="'HIGH' region" evidence="7">
    <location>
        <begin position="24"/>
        <end position="34"/>
    </location>
</feature>
<feature type="domain" description="Glutamyl/glutaminyl-tRNA synthetase class Ib catalytic" evidence="8">
    <location>
        <begin position="17"/>
        <end position="330"/>
    </location>
</feature>
<dbReference type="GO" id="GO:0006424">
    <property type="term" value="P:glutamyl-tRNA aminoacylation"/>
    <property type="evidence" value="ECO:0007669"/>
    <property type="project" value="UniProtKB-UniRule"/>
</dbReference>
<dbReference type="GO" id="GO:0004818">
    <property type="term" value="F:glutamate-tRNA ligase activity"/>
    <property type="evidence" value="ECO:0007669"/>
    <property type="project" value="UniProtKB-UniRule"/>
</dbReference>
<dbReference type="PROSITE" id="PS00178">
    <property type="entry name" value="AA_TRNA_LIGASE_I"/>
    <property type="match status" value="1"/>
</dbReference>
<dbReference type="Proteomes" id="UP000661435">
    <property type="component" value="Unassembled WGS sequence"/>
</dbReference>
<dbReference type="Gene3D" id="1.10.10.350">
    <property type="match status" value="1"/>
</dbReference>
<dbReference type="InterPro" id="IPR001412">
    <property type="entry name" value="aa-tRNA-synth_I_CS"/>
</dbReference>
<dbReference type="Pfam" id="PF19269">
    <property type="entry name" value="Anticodon_2"/>
    <property type="match status" value="1"/>
</dbReference>
<dbReference type="CDD" id="cd00808">
    <property type="entry name" value="GluRS_core"/>
    <property type="match status" value="1"/>
</dbReference>
<dbReference type="AlphaFoldDB" id="A0A8J6J441"/>
<evidence type="ECO:0000256" key="3">
    <source>
        <dbReference type="ARBA" id="ARBA00022741"/>
    </source>
</evidence>
<dbReference type="GO" id="GO:0008270">
    <property type="term" value="F:zinc ion binding"/>
    <property type="evidence" value="ECO:0007669"/>
    <property type="project" value="InterPro"/>
</dbReference>